<sequence length="1411" mass="153119">MTDTDETKPAGVFTDSPEQARVIEAPADRDALVVAGAGSGKTYTMTRRIIALIEQGVPPERILGLTFTKKAAAELLSRVSAAVMAHDARSSAGREADVATGASVNRAFVKPEVLTYDAFFQSIVRQYGLLVGFDQNTQPLSEAGAWQIALDVVERHMDLLVDRDFGGFTTVVKAVMELSNAIDGSMIGPGCDTIGDAVARVRDWDAAMLRRIAADVGDEEIPDKPVTVPSGPIKRNKHEHDDAFGARVQEKRRESMRRWHLKSLVVAGDLRSTIERREILLTLVEDYARSKRRMGMAEFSDFTLAAYQLVTRFASIGEHCRRRYSHVLLDEYQDTSTTQAALIATLFHPGLGAKGSAVTAVGDPFQSIYAWRGASPGAFRIFQQDFGMGPGERPYSLSVTRRNSRIILDAANNLTAPLRGEHRPRRPSSSRMHEVDVEALSPMDTAPLGTLGVLGYATLGQEIDAVARFVRTVIERHGVVGRTAGSEDSAKRSHGPHVAVLFRAKTAMPQFAQGLERAGLTTLTVGYSALLDRPEVRDVLALLHVIVDSTDTAALMRLLATPRFGISAAGLRALASIADDENTAYQFRSLVQAGLVSADTPRSQRRTVVHEHRDTLANGVFLADVLARRDLASLLAAKHTIDGHDRDAVIRVGIALRRVQAAMHHTLGDIVRTAVEALDVDIDMVVAQAVDHPEDTVSPTLAHSSMDSLLALIDTYARELVEGRRPGLKGFMAWVDALGSVEDVAPTMPDADVDVVLMTIHQSKGLEWDAVAVVGMQDKTFPSNQGDSLTVELDGDHAGGMRQGRWQVPEYHETAKTWLEHAQAVPVPVRADAGILPRFPHDAAGTGDSAAGDTHDPYGLDALDTVERLNAEINGNDIAAFDDANGIERDEGEADFLSQHEEYGRRLHADERRLAYVALTRAREDALLTYHQNNAIARDTSSAAMSKSAAKPSNFWQEVRDCLMMRPDVAKPSAGDEQVPKDSLTGRGVAMPEGFFVGERAGAYMQSVVDGAWSEPVDESQTGEPLPWPIGTSPRITEMLSKSAGIVRAAINDATAVAAGTSDAADMTVTDATSGADGGAVATAQGPLLLRARMLTEDRYLMPWSLSDGSSEGDFGDLGDLDAVVRRRGARILARMRHNVTALQASAGLMDQRKERAYLLGLVRPVPQIASPAAQAGTRFHAWAERFVNAFGVQSGLDDVDLAVDGVGQAIAQADTAQTREELLEGLREAERTASNTDPDERRILLWERRLASSRWARRRPMAAERRIVVALPQLDGQIVVGKLDAVFYGGLDDDADYATADREAGADPGIRTRRGADQAGTQAPRTTIIDWKTGARPRTPQDVEAKLRQLDMYRLLLSAIDGVPLDSIDATLYYLSESEEDRRELHARGKTEEEIVAELSSGIPMTSDDD</sequence>
<keyword evidence="19" id="KW-1185">Reference proteome</keyword>
<organism evidence="18 19">
    <name type="scientific">Bifidobacterium mongoliense DSM 21395</name>
    <dbReference type="NCBI Taxonomy" id="1437603"/>
    <lineage>
        <taxon>Bacteria</taxon>
        <taxon>Bacillati</taxon>
        <taxon>Actinomycetota</taxon>
        <taxon>Actinomycetes</taxon>
        <taxon>Bifidobacteriales</taxon>
        <taxon>Bifidobacteriaceae</taxon>
        <taxon>Bifidobacterium</taxon>
    </lineage>
</organism>
<dbReference type="InterPro" id="IPR038726">
    <property type="entry name" value="PDDEXK_AddAB-type"/>
</dbReference>
<dbReference type="eggNOG" id="COG0210">
    <property type="taxonomic scope" value="Bacteria"/>
</dbReference>
<dbReference type="GO" id="GO:0003677">
    <property type="term" value="F:DNA binding"/>
    <property type="evidence" value="ECO:0007669"/>
    <property type="project" value="InterPro"/>
</dbReference>
<evidence type="ECO:0000256" key="13">
    <source>
        <dbReference type="ARBA" id="ARBA00048988"/>
    </source>
</evidence>
<feature type="region of interest" description="Disordered" evidence="15">
    <location>
        <begin position="1301"/>
        <end position="1325"/>
    </location>
</feature>
<keyword evidence="5 14" id="KW-0378">Hydrolase</keyword>
<dbReference type="STRING" id="1437603.GCA_000771525_01379"/>
<dbReference type="GO" id="GO:0000725">
    <property type="term" value="P:recombinational repair"/>
    <property type="evidence" value="ECO:0007669"/>
    <property type="project" value="TreeGrafter"/>
</dbReference>
<dbReference type="Pfam" id="PF00580">
    <property type="entry name" value="UvrD-helicase"/>
    <property type="match status" value="1"/>
</dbReference>
<dbReference type="InterPro" id="IPR014017">
    <property type="entry name" value="DNA_helicase_UvrD-like_C"/>
</dbReference>
<keyword evidence="6 14" id="KW-0347">Helicase</keyword>
<feature type="region of interest" description="Disordered" evidence="15">
    <location>
        <begin position="1385"/>
        <end position="1411"/>
    </location>
</feature>
<dbReference type="Gene3D" id="3.40.50.300">
    <property type="entry name" value="P-loop containing nucleotide triphosphate hydrolases"/>
    <property type="match status" value="4"/>
</dbReference>
<dbReference type="Gene3D" id="1.10.10.160">
    <property type="match status" value="1"/>
</dbReference>
<dbReference type="InterPro" id="IPR000212">
    <property type="entry name" value="DNA_helicase_UvrD/REP"/>
</dbReference>
<keyword evidence="10" id="KW-0413">Isomerase</keyword>
<evidence type="ECO:0000256" key="8">
    <source>
        <dbReference type="ARBA" id="ARBA00022840"/>
    </source>
</evidence>
<keyword evidence="4" id="KW-0227">DNA damage</keyword>
<evidence type="ECO:0000256" key="14">
    <source>
        <dbReference type="PROSITE-ProRule" id="PRU00560"/>
    </source>
</evidence>
<comment type="catalytic activity">
    <reaction evidence="13">
        <text>ATP + H2O = ADP + phosphate + H(+)</text>
        <dbReference type="Rhea" id="RHEA:13065"/>
        <dbReference type="ChEBI" id="CHEBI:15377"/>
        <dbReference type="ChEBI" id="CHEBI:15378"/>
        <dbReference type="ChEBI" id="CHEBI:30616"/>
        <dbReference type="ChEBI" id="CHEBI:43474"/>
        <dbReference type="ChEBI" id="CHEBI:456216"/>
        <dbReference type="EC" id="5.6.2.4"/>
    </reaction>
</comment>
<evidence type="ECO:0000313" key="19">
    <source>
        <dbReference type="Proteomes" id="UP000029082"/>
    </source>
</evidence>
<comment type="similarity">
    <text evidence="1">Belongs to the helicase family. UvrD subfamily.</text>
</comment>
<keyword evidence="8 14" id="KW-0067">ATP-binding</keyword>
<dbReference type="EC" id="5.6.2.4" evidence="12"/>
<keyword evidence="2" id="KW-0540">Nuclease</keyword>
<evidence type="ECO:0000256" key="5">
    <source>
        <dbReference type="ARBA" id="ARBA00022801"/>
    </source>
</evidence>
<keyword evidence="3 14" id="KW-0547">Nucleotide-binding</keyword>
<dbReference type="CDD" id="cd17932">
    <property type="entry name" value="DEXQc_UvrD"/>
    <property type="match status" value="1"/>
</dbReference>
<comment type="caution">
    <text evidence="18">The sequence shown here is derived from an EMBL/GenBank/DDBJ whole genome shotgun (WGS) entry which is preliminary data.</text>
</comment>
<dbReference type="GO" id="GO:0004527">
    <property type="term" value="F:exonuclease activity"/>
    <property type="evidence" value="ECO:0007669"/>
    <property type="project" value="UniProtKB-KW"/>
</dbReference>
<evidence type="ECO:0000256" key="3">
    <source>
        <dbReference type="ARBA" id="ARBA00022741"/>
    </source>
</evidence>
<dbReference type="GeneID" id="93094444"/>
<evidence type="ECO:0000259" key="16">
    <source>
        <dbReference type="PROSITE" id="PS51198"/>
    </source>
</evidence>
<protein>
    <recommendedName>
        <fullName evidence="12">DNA 3'-5' helicase</fullName>
        <ecNumber evidence="12">5.6.2.4</ecNumber>
    </recommendedName>
</protein>
<evidence type="ECO:0000256" key="10">
    <source>
        <dbReference type="ARBA" id="ARBA00023235"/>
    </source>
</evidence>
<dbReference type="SUPFAM" id="SSF52540">
    <property type="entry name" value="P-loop containing nucleoside triphosphate hydrolases"/>
    <property type="match status" value="1"/>
</dbReference>
<name>A0A087C795_9BIFI</name>
<dbReference type="Gene3D" id="1.10.486.10">
    <property type="entry name" value="PCRA, domain 4"/>
    <property type="match status" value="1"/>
</dbReference>
<gene>
    <name evidence="18" type="ORF">BMON_0342</name>
</gene>
<dbReference type="RefSeq" id="WP_051917751.1">
    <property type="nucleotide sequence ID" value="NZ_JDUO01000004.1"/>
</dbReference>
<evidence type="ECO:0000256" key="7">
    <source>
        <dbReference type="ARBA" id="ARBA00022839"/>
    </source>
</evidence>
<dbReference type="PROSITE" id="PS51198">
    <property type="entry name" value="UVRD_HELICASE_ATP_BIND"/>
    <property type="match status" value="1"/>
</dbReference>
<dbReference type="GO" id="GO:0043138">
    <property type="term" value="F:3'-5' DNA helicase activity"/>
    <property type="evidence" value="ECO:0007669"/>
    <property type="project" value="UniProtKB-EC"/>
</dbReference>
<keyword evidence="9" id="KW-0234">DNA repair</keyword>
<dbReference type="Pfam" id="PF13361">
    <property type="entry name" value="UvrD_C"/>
    <property type="match status" value="1"/>
</dbReference>
<dbReference type="InterPro" id="IPR027417">
    <property type="entry name" value="P-loop_NTPase"/>
</dbReference>
<feature type="domain" description="UvrD-like helicase ATP-binding" evidence="16">
    <location>
        <begin position="14"/>
        <end position="404"/>
    </location>
</feature>
<dbReference type="GO" id="GO:0016887">
    <property type="term" value="F:ATP hydrolysis activity"/>
    <property type="evidence" value="ECO:0007669"/>
    <property type="project" value="RHEA"/>
</dbReference>
<evidence type="ECO:0000256" key="12">
    <source>
        <dbReference type="ARBA" id="ARBA00034808"/>
    </source>
</evidence>
<evidence type="ECO:0000259" key="17">
    <source>
        <dbReference type="PROSITE" id="PS51217"/>
    </source>
</evidence>
<evidence type="ECO:0000256" key="11">
    <source>
        <dbReference type="ARBA" id="ARBA00034617"/>
    </source>
</evidence>
<dbReference type="PANTHER" id="PTHR11070">
    <property type="entry name" value="UVRD / RECB / PCRA DNA HELICASE FAMILY MEMBER"/>
    <property type="match status" value="1"/>
</dbReference>
<evidence type="ECO:0000256" key="2">
    <source>
        <dbReference type="ARBA" id="ARBA00022722"/>
    </source>
</evidence>
<evidence type="ECO:0000256" key="15">
    <source>
        <dbReference type="SAM" id="MobiDB-lite"/>
    </source>
</evidence>
<dbReference type="InterPro" id="IPR014016">
    <property type="entry name" value="UvrD-like_ATP-bd"/>
</dbReference>
<dbReference type="GO" id="GO:0005829">
    <property type="term" value="C:cytosol"/>
    <property type="evidence" value="ECO:0007669"/>
    <property type="project" value="TreeGrafter"/>
</dbReference>
<feature type="domain" description="UvrD-like helicase C-terminal" evidence="17">
    <location>
        <begin position="405"/>
        <end position="765"/>
    </location>
</feature>
<accession>A0A087C795</accession>
<reference evidence="18 19" key="1">
    <citation type="submission" date="2014-03" db="EMBL/GenBank/DDBJ databases">
        <title>Genomics of Bifidobacteria.</title>
        <authorList>
            <person name="Ventura M."/>
            <person name="Milani C."/>
            <person name="Lugli G.A."/>
        </authorList>
    </citation>
    <scope>NUCLEOTIDE SEQUENCE [LARGE SCALE GENOMIC DNA]</scope>
    <source>
        <strain evidence="18 19">DSM 21395</strain>
    </source>
</reference>
<dbReference type="Proteomes" id="UP000029082">
    <property type="component" value="Unassembled WGS sequence"/>
</dbReference>
<dbReference type="PANTHER" id="PTHR11070:SF55">
    <property type="entry name" value="DNA 3'-5' HELICASE"/>
    <property type="match status" value="1"/>
</dbReference>
<proteinExistence type="inferred from homology"/>
<keyword evidence="7" id="KW-0269">Exonuclease</keyword>
<evidence type="ECO:0000256" key="9">
    <source>
        <dbReference type="ARBA" id="ARBA00023204"/>
    </source>
</evidence>
<evidence type="ECO:0000313" key="18">
    <source>
        <dbReference type="EMBL" id="KFI79145.1"/>
    </source>
</evidence>
<feature type="binding site" evidence="14">
    <location>
        <begin position="35"/>
        <end position="42"/>
    </location>
    <ligand>
        <name>ATP</name>
        <dbReference type="ChEBI" id="CHEBI:30616"/>
    </ligand>
</feature>
<dbReference type="EMBL" id="JGZE01000002">
    <property type="protein sequence ID" value="KFI79145.1"/>
    <property type="molecule type" value="Genomic_DNA"/>
</dbReference>
<dbReference type="PROSITE" id="PS51217">
    <property type="entry name" value="UVRD_HELICASE_CTER"/>
    <property type="match status" value="1"/>
</dbReference>
<evidence type="ECO:0000256" key="1">
    <source>
        <dbReference type="ARBA" id="ARBA00009922"/>
    </source>
</evidence>
<dbReference type="GO" id="GO:0005524">
    <property type="term" value="F:ATP binding"/>
    <property type="evidence" value="ECO:0007669"/>
    <property type="project" value="UniProtKB-UniRule"/>
</dbReference>
<dbReference type="eggNOG" id="COG2887">
    <property type="taxonomic scope" value="Bacteria"/>
</dbReference>
<dbReference type="Pfam" id="PF12705">
    <property type="entry name" value="PDDEXK_1"/>
    <property type="match status" value="1"/>
</dbReference>
<dbReference type="InterPro" id="IPR013986">
    <property type="entry name" value="DExx_box_DNA_helicase_dom_sf"/>
</dbReference>
<dbReference type="GO" id="GO:0033202">
    <property type="term" value="C:DNA helicase complex"/>
    <property type="evidence" value="ECO:0007669"/>
    <property type="project" value="TreeGrafter"/>
</dbReference>
<comment type="catalytic activity">
    <reaction evidence="11">
        <text>Couples ATP hydrolysis with the unwinding of duplex DNA by translocating in the 3'-5' direction.</text>
        <dbReference type="EC" id="5.6.2.4"/>
    </reaction>
</comment>
<evidence type="ECO:0000256" key="4">
    <source>
        <dbReference type="ARBA" id="ARBA00022763"/>
    </source>
</evidence>
<evidence type="ECO:0000256" key="6">
    <source>
        <dbReference type="ARBA" id="ARBA00022806"/>
    </source>
</evidence>
<dbReference type="OrthoDB" id="4812256at2"/>
<feature type="compositionally biased region" description="Basic and acidic residues" evidence="15">
    <location>
        <begin position="1385"/>
        <end position="1394"/>
    </location>
</feature>